<dbReference type="Proteomes" id="UP001159427">
    <property type="component" value="Unassembled WGS sequence"/>
</dbReference>
<keyword evidence="2" id="KW-0862">Zinc</keyword>
<evidence type="ECO:0000256" key="2">
    <source>
        <dbReference type="ARBA" id="ARBA00022833"/>
    </source>
</evidence>
<evidence type="ECO:0000256" key="1">
    <source>
        <dbReference type="ARBA" id="ARBA00022723"/>
    </source>
</evidence>
<proteinExistence type="predicted"/>
<dbReference type="InterPro" id="IPR001275">
    <property type="entry name" value="DM_DNA-bd"/>
</dbReference>
<protein>
    <recommendedName>
        <fullName evidence="5">DM domain-containing protein</fullName>
    </recommendedName>
</protein>
<evidence type="ECO:0000256" key="3">
    <source>
        <dbReference type="ARBA" id="ARBA00023125"/>
    </source>
</evidence>
<name>A0ABN8QR85_9CNID</name>
<accession>A0ABN8QR85</accession>
<evidence type="ECO:0000313" key="7">
    <source>
        <dbReference type="Proteomes" id="UP001159427"/>
    </source>
</evidence>
<dbReference type="SUPFAM" id="SSF82927">
    <property type="entry name" value="Cysteine-rich DNA binding domain, (DM domain)"/>
    <property type="match status" value="1"/>
</dbReference>
<keyword evidence="4" id="KW-0539">Nucleus</keyword>
<feature type="domain" description="DM" evidence="5">
    <location>
        <begin position="6"/>
        <end position="46"/>
    </location>
</feature>
<evidence type="ECO:0000313" key="6">
    <source>
        <dbReference type="EMBL" id="CAH3166671.1"/>
    </source>
</evidence>
<dbReference type="Gene3D" id="4.10.1040.10">
    <property type="entry name" value="DM DNA-binding domain"/>
    <property type="match status" value="1"/>
</dbReference>
<evidence type="ECO:0000259" key="5">
    <source>
        <dbReference type="Pfam" id="PF00751"/>
    </source>
</evidence>
<dbReference type="InterPro" id="IPR036407">
    <property type="entry name" value="DM_DNA-bd_sf"/>
</dbReference>
<sequence length="113" mass="11987">MSAPHFCNFCKNHGVPTRFTYAHKFSCLWSECACELCNRLRQRNHYRRTLATSRRNAATSATCTATTATGGASAVPMVANGTKTTGATSLAAARADTAAFASSEQSSCPSSED</sequence>
<keyword evidence="1" id="KW-0479">Metal-binding</keyword>
<reference evidence="6 7" key="1">
    <citation type="submission" date="2022-05" db="EMBL/GenBank/DDBJ databases">
        <authorList>
            <consortium name="Genoscope - CEA"/>
            <person name="William W."/>
        </authorList>
    </citation>
    <scope>NUCLEOTIDE SEQUENCE [LARGE SCALE GENOMIC DNA]</scope>
</reference>
<evidence type="ECO:0000256" key="4">
    <source>
        <dbReference type="ARBA" id="ARBA00023242"/>
    </source>
</evidence>
<keyword evidence="7" id="KW-1185">Reference proteome</keyword>
<dbReference type="EMBL" id="CALNXI010001370">
    <property type="protein sequence ID" value="CAH3166671.1"/>
    <property type="molecule type" value="Genomic_DNA"/>
</dbReference>
<organism evidence="6 7">
    <name type="scientific">Porites evermanni</name>
    <dbReference type="NCBI Taxonomy" id="104178"/>
    <lineage>
        <taxon>Eukaryota</taxon>
        <taxon>Metazoa</taxon>
        <taxon>Cnidaria</taxon>
        <taxon>Anthozoa</taxon>
        <taxon>Hexacorallia</taxon>
        <taxon>Scleractinia</taxon>
        <taxon>Fungiina</taxon>
        <taxon>Poritidae</taxon>
        <taxon>Porites</taxon>
    </lineage>
</organism>
<gene>
    <name evidence="6" type="ORF">PEVE_00005785</name>
</gene>
<dbReference type="Pfam" id="PF00751">
    <property type="entry name" value="DM"/>
    <property type="match status" value="1"/>
</dbReference>
<keyword evidence="3" id="KW-0238">DNA-binding</keyword>
<comment type="caution">
    <text evidence="6">The sequence shown here is derived from an EMBL/GenBank/DDBJ whole genome shotgun (WGS) entry which is preliminary data.</text>
</comment>